<dbReference type="Pfam" id="PF00578">
    <property type="entry name" value="AhpC-TSA"/>
    <property type="match status" value="1"/>
</dbReference>
<dbReference type="PANTHER" id="PTHR42852">
    <property type="entry name" value="THIOL:DISULFIDE INTERCHANGE PROTEIN DSBE"/>
    <property type="match status" value="1"/>
</dbReference>
<dbReference type="SUPFAM" id="SSF52833">
    <property type="entry name" value="Thioredoxin-like"/>
    <property type="match status" value="1"/>
</dbReference>
<dbReference type="PANTHER" id="PTHR42852:SF17">
    <property type="entry name" value="THIOREDOXIN-LIKE PROTEIN HI_1115"/>
    <property type="match status" value="1"/>
</dbReference>
<dbReference type="Gene3D" id="3.40.30.10">
    <property type="entry name" value="Glutaredoxin"/>
    <property type="match status" value="1"/>
</dbReference>
<dbReference type="CDD" id="cd02966">
    <property type="entry name" value="TlpA_like_family"/>
    <property type="match status" value="1"/>
</dbReference>
<keyword evidence="4" id="KW-1185">Reference proteome</keyword>
<dbReference type="EMBL" id="BAABAO010000013">
    <property type="protein sequence ID" value="GAA4135248.1"/>
    <property type="molecule type" value="Genomic_DNA"/>
</dbReference>
<dbReference type="InterPro" id="IPR036249">
    <property type="entry name" value="Thioredoxin-like_sf"/>
</dbReference>
<feature type="chain" id="PRO_5046696192" description="Thioredoxin domain-containing protein" evidence="1">
    <location>
        <begin position="20"/>
        <end position="669"/>
    </location>
</feature>
<comment type="caution">
    <text evidence="3">The sequence shown here is derived from an EMBL/GenBank/DDBJ whole genome shotgun (WGS) entry which is preliminary data.</text>
</comment>
<feature type="domain" description="Thioredoxin" evidence="2">
    <location>
        <begin position="506"/>
        <end position="665"/>
    </location>
</feature>
<dbReference type="Proteomes" id="UP001501333">
    <property type="component" value="Unassembled WGS sequence"/>
</dbReference>
<organism evidence="3 4">
    <name type="scientific">Flavobacterium chungbukense</name>
    <dbReference type="NCBI Taxonomy" id="877464"/>
    <lineage>
        <taxon>Bacteria</taxon>
        <taxon>Pseudomonadati</taxon>
        <taxon>Bacteroidota</taxon>
        <taxon>Flavobacteriia</taxon>
        <taxon>Flavobacteriales</taxon>
        <taxon>Flavobacteriaceae</taxon>
        <taxon>Flavobacterium</taxon>
    </lineage>
</organism>
<protein>
    <recommendedName>
        <fullName evidence="2">Thioredoxin domain-containing protein</fullName>
    </recommendedName>
</protein>
<accession>A0ABP7YEZ7</accession>
<proteinExistence type="predicted"/>
<evidence type="ECO:0000259" key="2">
    <source>
        <dbReference type="PROSITE" id="PS51352"/>
    </source>
</evidence>
<name>A0ABP7YEZ7_9FLAO</name>
<dbReference type="PROSITE" id="PS51352">
    <property type="entry name" value="THIOREDOXIN_2"/>
    <property type="match status" value="1"/>
</dbReference>
<sequence length="669" mass="76565">MKKLKLVLFLLSITTSLLAQDAAPFQKIVLSPEHPNPGDEITITYNAANGPLANAMYVNGVVYTFDNFKWLATDITLKAAGDKKWETKMKLSDHASFINCVFKSDTIVDKGEKMPHAYMFAQVPGAYTGWGILRSRAFENEVPNVVHDSAYIADQVGLMWINYELQYHPESRKKIFYYGLKLKQLSSGQDQSVAIKKELRGLLADGNLDHTTQYDIQKTLSLLQNPSDKVFTDSVQKVLVTKYPLGVLARDKQIQEIVREVDFAKKVKLYADFEKNFPQNKFEDVYTDLESLFYDKMVKSIVYGYIVNNKDYNYALNSVKTVSFGNLLDYHWHLVSIPFDRDREGTEKASIETLKKYADIFMGEMEKRLTSVPKMYVGKLSLKEWQEQALQMMAREYFTYAKLAEVTKNYDVEEKYLAKIKPLYGYNDATYNEVYSRMLLRKGQTADAKNYMALAVKQNQVTPEMLASIKAIYLKEGGAEAGFDAYLQSLKSISNIEEHKKKVISELINLPIAGFELESSKGGTVKLADQKGKIVVLDFWAMWCGPCKNAMPGMQMAVEKYKKDPNVKFYFVDTQEYIKDYKAQTQAFIKEKGFDFNVLYDGKNPKTGKMDVAYEQYSKAFQFSGIPEKMIIDEKGKLRWMSNGYFGSPSELVDEISIIIEYLKSENKK</sequence>
<evidence type="ECO:0000256" key="1">
    <source>
        <dbReference type="SAM" id="SignalP"/>
    </source>
</evidence>
<dbReference type="InterPro" id="IPR050553">
    <property type="entry name" value="Thioredoxin_ResA/DsbE_sf"/>
</dbReference>
<dbReference type="InterPro" id="IPR000866">
    <property type="entry name" value="AhpC/TSA"/>
</dbReference>
<dbReference type="RefSeq" id="WP_229350635.1">
    <property type="nucleotide sequence ID" value="NZ_BAABAO010000013.1"/>
</dbReference>
<evidence type="ECO:0000313" key="3">
    <source>
        <dbReference type="EMBL" id="GAA4135248.1"/>
    </source>
</evidence>
<keyword evidence="1" id="KW-0732">Signal</keyword>
<evidence type="ECO:0000313" key="4">
    <source>
        <dbReference type="Proteomes" id="UP001501333"/>
    </source>
</evidence>
<gene>
    <name evidence="3" type="ORF">GCM10022250_30610</name>
</gene>
<feature type="signal peptide" evidence="1">
    <location>
        <begin position="1"/>
        <end position="19"/>
    </location>
</feature>
<dbReference type="InterPro" id="IPR013766">
    <property type="entry name" value="Thioredoxin_domain"/>
</dbReference>
<reference evidence="4" key="1">
    <citation type="journal article" date="2019" name="Int. J. Syst. Evol. Microbiol.">
        <title>The Global Catalogue of Microorganisms (GCM) 10K type strain sequencing project: providing services to taxonomists for standard genome sequencing and annotation.</title>
        <authorList>
            <consortium name="The Broad Institute Genomics Platform"/>
            <consortium name="The Broad Institute Genome Sequencing Center for Infectious Disease"/>
            <person name="Wu L."/>
            <person name="Ma J."/>
        </authorList>
    </citation>
    <scope>NUCLEOTIDE SEQUENCE [LARGE SCALE GENOMIC DNA]</scope>
    <source>
        <strain evidence="4">JCM 17386</strain>
    </source>
</reference>